<dbReference type="RefSeq" id="WP_339959628.1">
    <property type="nucleotide sequence ID" value="NZ_JAWMWH010000001.1"/>
</dbReference>
<dbReference type="Proteomes" id="UP001370590">
    <property type="component" value="Unassembled WGS sequence"/>
</dbReference>
<name>A0ABU8SJ41_9LACO</name>
<sequence length="131" mass="14782">MSDKKSEKKEPEEVARRLREIKKSAREDSITPADGWNDLLALSKMVDISQSKAADYRKTLVAELSRKDDRGFLIAGTGREIKAAVNDSKYYKDIDVDGLSDPDAYELDEKRNSYRPIGKDSVESVVDKVLK</sequence>
<comment type="caution">
    <text evidence="2">The sequence shown here is derived from an EMBL/GenBank/DDBJ whole genome shotgun (WGS) entry which is preliminary data.</text>
</comment>
<reference evidence="2 3" key="1">
    <citation type="submission" date="2023-10" db="EMBL/GenBank/DDBJ databases">
        <title>Nicoliella lavandulae sp. nov. isolated from Lavandula angustifolia flowers.</title>
        <authorList>
            <person name="Alcantara C."/>
            <person name="Zuniga M."/>
            <person name="Landete J.M."/>
            <person name="Monedero V."/>
        </authorList>
    </citation>
    <scope>NUCLEOTIDE SEQUENCE [LARGE SCALE GENOMIC DNA]</scope>
    <source>
        <strain evidence="2 3">Es01</strain>
    </source>
</reference>
<gene>
    <name evidence="2" type="ORF">R4146_01115</name>
</gene>
<evidence type="ECO:0000313" key="2">
    <source>
        <dbReference type="EMBL" id="MEJ6399789.1"/>
    </source>
</evidence>
<proteinExistence type="predicted"/>
<evidence type="ECO:0000313" key="3">
    <source>
        <dbReference type="Proteomes" id="UP001370590"/>
    </source>
</evidence>
<accession>A0ABU8SJ41</accession>
<protein>
    <submittedName>
        <fullName evidence="2">Uncharacterized protein</fullName>
    </submittedName>
</protein>
<feature type="region of interest" description="Disordered" evidence="1">
    <location>
        <begin position="1"/>
        <end position="27"/>
    </location>
</feature>
<keyword evidence="3" id="KW-1185">Reference proteome</keyword>
<dbReference type="EMBL" id="JAWMWH010000001">
    <property type="protein sequence ID" value="MEJ6399789.1"/>
    <property type="molecule type" value="Genomic_DNA"/>
</dbReference>
<organism evidence="2 3">
    <name type="scientific">Nicoliella lavandulae</name>
    <dbReference type="NCBI Taxonomy" id="3082954"/>
    <lineage>
        <taxon>Bacteria</taxon>
        <taxon>Bacillati</taxon>
        <taxon>Bacillota</taxon>
        <taxon>Bacilli</taxon>
        <taxon>Lactobacillales</taxon>
        <taxon>Lactobacillaceae</taxon>
        <taxon>Nicoliella</taxon>
    </lineage>
</organism>
<evidence type="ECO:0000256" key="1">
    <source>
        <dbReference type="SAM" id="MobiDB-lite"/>
    </source>
</evidence>